<keyword evidence="3" id="KW-0963">Cytoplasm</keyword>
<dbReference type="SUPFAM" id="SSF51735">
    <property type="entry name" value="NAD(P)-binding Rossmann-fold domains"/>
    <property type="match status" value="1"/>
</dbReference>
<evidence type="ECO:0000313" key="6">
    <source>
        <dbReference type="EMBL" id="KHF41302.1"/>
    </source>
</evidence>
<dbReference type="GO" id="GO:0006729">
    <property type="term" value="P:tetrahydrobiopterin biosynthetic process"/>
    <property type="evidence" value="ECO:0007669"/>
    <property type="project" value="TreeGrafter"/>
</dbReference>
<organism evidence="6 7">
    <name type="scientific">Halalkalibacter okhensis</name>
    <dbReference type="NCBI Taxonomy" id="333138"/>
    <lineage>
        <taxon>Bacteria</taxon>
        <taxon>Bacillati</taxon>
        <taxon>Bacillota</taxon>
        <taxon>Bacilli</taxon>
        <taxon>Bacillales</taxon>
        <taxon>Bacillaceae</taxon>
        <taxon>Halalkalibacter</taxon>
    </lineage>
</organism>
<dbReference type="eggNOG" id="COG1028">
    <property type="taxonomic scope" value="Bacteria"/>
</dbReference>
<evidence type="ECO:0000256" key="3">
    <source>
        <dbReference type="ARBA" id="ARBA00022490"/>
    </source>
</evidence>
<dbReference type="Gene3D" id="3.40.50.720">
    <property type="entry name" value="NAD(P)-binding Rossmann-like Domain"/>
    <property type="match status" value="1"/>
</dbReference>
<dbReference type="OrthoDB" id="9794387at2"/>
<keyword evidence="4" id="KW-0521">NADP</keyword>
<dbReference type="STRING" id="333138.LQ50_03430"/>
<dbReference type="PANTHER" id="PTHR44085">
    <property type="entry name" value="SEPIAPTERIN REDUCTASE"/>
    <property type="match status" value="1"/>
</dbReference>
<evidence type="ECO:0000313" key="7">
    <source>
        <dbReference type="Proteomes" id="UP000030832"/>
    </source>
</evidence>
<dbReference type="PROSITE" id="PS00061">
    <property type="entry name" value="ADH_SHORT"/>
    <property type="match status" value="1"/>
</dbReference>
<dbReference type="InterPro" id="IPR002347">
    <property type="entry name" value="SDR_fam"/>
</dbReference>
<dbReference type="PANTHER" id="PTHR44085:SF2">
    <property type="entry name" value="SEPIAPTERIN REDUCTASE"/>
    <property type="match status" value="1"/>
</dbReference>
<dbReference type="NCBIfam" id="NF005381">
    <property type="entry name" value="PRK06924.1"/>
    <property type="match status" value="1"/>
</dbReference>
<evidence type="ECO:0000256" key="2">
    <source>
        <dbReference type="ARBA" id="ARBA00006484"/>
    </source>
</evidence>
<comment type="similarity">
    <text evidence="2">Belongs to the short-chain dehydrogenases/reductases (SDR) family.</text>
</comment>
<evidence type="ECO:0000256" key="5">
    <source>
        <dbReference type="ARBA" id="ARBA00023002"/>
    </source>
</evidence>
<evidence type="ECO:0000256" key="1">
    <source>
        <dbReference type="ARBA" id="ARBA00004496"/>
    </source>
</evidence>
<keyword evidence="5" id="KW-0560">Oxidoreductase</keyword>
<name>A0A0B0IKB2_9BACI</name>
<dbReference type="GO" id="GO:0004757">
    <property type="term" value="F:sepiapterin reductase (NADP+) activity"/>
    <property type="evidence" value="ECO:0007669"/>
    <property type="project" value="TreeGrafter"/>
</dbReference>
<comment type="caution">
    <text evidence="6">The sequence shown here is derived from an EMBL/GenBank/DDBJ whole genome shotgun (WGS) entry which is preliminary data.</text>
</comment>
<protein>
    <submittedName>
        <fullName evidence="6">Short-chain dehydrogenase</fullName>
    </submittedName>
</protein>
<dbReference type="PRINTS" id="PR00081">
    <property type="entry name" value="GDHRDH"/>
</dbReference>
<dbReference type="Pfam" id="PF00106">
    <property type="entry name" value="adh_short"/>
    <property type="match status" value="1"/>
</dbReference>
<gene>
    <name evidence="6" type="ORF">LQ50_03430</name>
</gene>
<dbReference type="AlphaFoldDB" id="A0A0B0IKB2"/>
<proteinExistence type="inferred from homology"/>
<reference evidence="6 7" key="1">
    <citation type="submission" date="2014-09" db="EMBL/GenBank/DDBJ databases">
        <title>Genome sequencing and annotation of Bacillus Okhensis strain Kh10-101T.</title>
        <authorList>
            <person name="Prakash J.S."/>
        </authorList>
    </citation>
    <scope>NUCLEOTIDE SEQUENCE [LARGE SCALE GENOMIC DNA]</scope>
    <source>
        <strain evidence="7">Kh10-101T</strain>
    </source>
</reference>
<evidence type="ECO:0000256" key="4">
    <source>
        <dbReference type="ARBA" id="ARBA00022857"/>
    </source>
</evidence>
<dbReference type="InterPro" id="IPR020904">
    <property type="entry name" value="Sc_DH/Rdtase_CS"/>
</dbReference>
<dbReference type="InterPro" id="IPR036291">
    <property type="entry name" value="NAD(P)-bd_dom_sf"/>
</dbReference>
<dbReference type="Proteomes" id="UP000030832">
    <property type="component" value="Unassembled WGS sequence"/>
</dbReference>
<sequence>MNYIMITGSSKGLGAAISTLLLDKPDTTLLCIARTRNKDLEQFAEQKNVPYFFYPFDLDDIKNIPAVVSQLFTNVMLEKANHVHLINNAGMLEPIKPMDRTKQEEIITNIQVNLLAPMLLTTEFLKKTKNFRGEKRIINISSGAGQRPIYGWGCYGTSKAGLDLFSQTTALEQAHTKFPTKICSFGPGIMDTSMQQQIRTSPKQDFIDVEAFQTYKEEDKLLPPSLVAKVVVDLLHRDDFPNGQVVNVSQYF</sequence>
<dbReference type="GO" id="GO:0005737">
    <property type="term" value="C:cytoplasm"/>
    <property type="evidence" value="ECO:0007669"/>
    <property type="project" value="UniProtKB-SubCell"/>
</dbReference>
<accession>A0A0B0IKB2</accession>
<keyword evidence="7" id="KW-1185">Reference proteome</keyword>
<comment type="subcellular location">
    <subcellularLocation>
        <location evidence="1">Cytoplasm</location>
    </subcellularLocation>
</comment>
<dbReference type="EMBL" id="JRJU01000003">
    <property type="protein sequence ID" value="KHF41302.1"/>
    <property type="molecule type" value="Genomic_DNA"/>
</dbReference>
<dbReference type="InterPro" id="IPR051721">
    <property type="entry name" value="Biopterin_syn/organic_redct"/>
</dbReference>
<dbReference type="RefSeq" id="WP_034626161.1">
    <property type="nucleotide sequence ID" value="NZ_JRJU01000003.1"/>
</dbReference>